<dbReference type="PANTHER" id="PTHR43384">
    <property type="entry name" value="SEPTUM SITE-DETERMINING PROTEIN MIND HOMOLOG, CHLOROPLASTIC-RELATED"/>
    <property type="match status" value="1"/>
</dbReference>
<evidence type="ECO:0000256" key="2">
    <source>
        <dbReference type="ARBA" id="ARBA00022840"/>
    </source>
</evidence>
<gene>
    <name evidence="5" type="ORF">SAMN06269185_1106</name>
</gene>
<dbReference type="SUPFAM" id="SSF52540">
    <property type="entry name" value="P-loop containing nucleoside triphosphate hydrolases"/>
    <property type="match status" value="1"/>
</dbReference>
<keyword evidence="6" id="KW-1185">Reference proteome</keyword>
<feature type="region of interest" description="Disordered" evidence="3">
    <location>
        <begin position="207"/>
        <end position="229"/>
    </location>
</feature>
<keyword evidence="2" id="KW-0067">ATP-binding</keyword>
<evidence type="ECO:0000313" key="6">
    <source>
        <dbReference type="Proteomes" id="UP000219453"/>
    </source>
</evidence>
<evidence type="ECO:0000313" key="5">
    <source>
        <dbReference type="EMBL" id="SNZ06259.1"/>
    </source>
</evidence>
<proteinExistence type="predicted"/>
<evidence type="ECO:0000259" key="4">
    <source>
        <dbReference type="Pfam" id="PF01656"/>
    </source>
</evidence>
<dbReference type="Pfam" id="PF01656">
    <property type="entry name" value="CbiA"/>
    <property type="match status" value="1"/>
</dbReference>
<organism evidence="5 6">
    <name type="scientific">Natronoarchaeum philippinense</name>
    <dbReference type="NCBI Taxonomy" id="558529"/>
    <lineage>
        <taxon>Archaea</taxon>
        <taxon>Methanobacteriati</taxon>
        <taxon>Methanobacteriota</taxon>
        <taxon>Stenosarchaea group</taxon>
        <taxon>Halobacteria</taxon>
        <taxon>Halobacteriales</taxon>
        <taxon>Natronoarchaeaceae</taxon>
    </lineage>
</organism>
<protein>
    <submittedName>
        <fullName evidence="5">Septum site-determining protein MinD</fullName>
    </submittedName>
</protein>
<dbReference type="PANTHER" id="PTHR43384:SF6">
    <property type="entry name" value="SEPTUM SITE-DETERMINING PROTEIN MIND HOMOLOG, CHLOROPLASTIC"/>
    <property type="match status" value="1"/>
</dbReference>
<accession>A0A285N9Z8</accession>
<dbReference type="InterPro" id="IPR027417">
    <property type="entry name" value="P-loop_NTPase"/>
</dbReference>
<dbReference type="InterPro" id="IPR002586">
    <property type="entry name" value="CobQ/CobB/MinD/ParA_Nub-bd_dom"/>
</dbReference>
<sequence>MIAIAGGKGGCGKTTTTVALARALADRGGATPLVADADWDMPNLHALAGAGPSPSIAAVRDGDRPDAIAQFVGEPAIGVLPAPTGEESPRVDATFAALRERTARSPVLVDCPAGAGRDAARPLGLADGVVLVSTATPDSLRDAAKTAAMADALGTPILGAALTAAGSIPPGARRLLGTEQLVPVPESSSPLDDAAVRQAFADLADEIPVSPPNGTNIGVQRRLHSHDGY</sequence>
<dbReference type="EMBL" id="OBEJ01000001">
    <property type="protein sequence ID" value="SNZ06259.1"/>
    <property type="molecule type" value="Genomic_DNA"/>
</dbReference>
<dbReference type="OrthoDB" id="238619at2157"/>
<keyword evidence="1" id="KW-0547">Nucleotide-binding</keyword>
<reference evidence="5 6" key="1">
    <citation type="submission" date="2017-09" db="EMBL/GenBank/DDBJ databases">
        <authorList>
            <person name="Ehlers B."/>
            <person name="Leendertz F.H."/>
        </authorList>
    </citation>
    <scope>NUCLEOTIDE SEQUENCE [LARGE SCALE GENOMIC DNA]</scope>
    <source>
        <strain evidence="5 6">DSM 27208</strain>
    </source>
</reference>
<dbReference type="GO" id="GO:0051782">
    <property type="term" value="P:negative regulation of cell division"/>
    <property type="evidence" value="ECO:0007669"/>
    <property type="project" value="TreeGrafter"/>
</dbReference>
<dbReference type="RefSeq" id="WP_097008053.1">
    <property type="nucleotide sequence ID" value="NZ_OBEJ01000001.1"/>
</dbReference>
<dbReference type="Gene3D" id="3.40.50.300">
    <property type="entry name" value="P-loop containing nucleotide triphosphate hydrolases"/>
    <property type="match status" value="1"/>
</dbReference>
<dbReference type="AlphaFoldDB" id="A0A285N9Z8"/>
<feature type="domain" description="CobQ/CobB/MinD/ParA nucleotide binding" evidence="4">
    <location>
        <begin position="2"/>
        <end position="153"/>
    </location>
</feature>
<evidence type="ECO:0000256" key="3">
    <source>
        <dbReference type="SAM" id="MobiDB-lite"/>
    </source>
</evidence>
<dbReference type="GO" id="GO:0016887">
    <property type="term" value="F:ATP hydrolysis activity"/>
    <property type="evidence" value="ECO:0007669"/>
    <property type="project" value="TreeGrafter"/>
</dbReference>
<dbReference type="GO" id="GO:0005524">
    <property type="term" value="F:ATP binding"/>
    <property type="evidence" value="ECO:0007669"/>
    <property type="project" value="UniProtKB-KW"/>
</dbReference>
<evidence type="ECO:0000256" key="1">
    <source>
        <dbReference type="ARBA" id="ARBA00022741"/>
    </source>
</evidence>
<dbReference type="GO" id="GO:0009898">
    <property type="term" value="C:cytoplasmic side of plasma membrane"/>
    <property type="evidence" value="ECO:0007669"/>
    <property type="project" value="TreeGrafter"/>
</dbReference>
<dbReference type="GO" id="GO:0005829">
    <property type="term" value="C:cytosol"/>
    <property type="evidence" value="ECO:0007669"/>
    <property type="project" value="TreeGrafter"/>
</dbReference>
<dbReference type="Proteomes" id="UP000219453">
    <property type="component" value="Unassembled WGS sequence"/>
</dbReference>
<name>A0A285N9Z8_NATPI</name>
<dbReference type="InterPro" id="IPR050625">
    <property type="entry name" value="ParA/MinD_ATPase"/>
</dbReference>